<comment type="caution">
    <text evidence="12">The sequence shown here is derived from an EMBL/GenBank/DDBJ whole genome shotgun (WGS) entry which is preliminary data.</text>
</comment>
<dbReference type="InterPro" id="IPR012334">
    <property type="entry name" value="Pectin_lyas_fold"/>
</dbReference>
<name>A0A4V2DC01_9SPHI</name>
<dbReference type="Pfam" id="PF16380">
    <property type="entry name" value="BT_4170-like_C"/>
    <property type="match status" value="1"/>
</dbReference>
<dbReference type="GO" id="GO:0005576">
    <property type="term" value="C:extracellular region"/>
    <property type="evidence" value="ECO:0007669"/>
    <property type="project" value="UniProtKB-SubCell"/>
</dbReference>
<keyword evidence="3" id="KW-0964">Secreted</keyword>
<comment type="subcellular location">
    <subcellularLocation>
        <location evidence="2">Secreted</location>
    </subcellularLocation>
</comment>
<keyword evidence="6" id="KW-0106">Calcium</keyword>
<evidence type="ECO:0000256" key="9">
    <source>
        <dbReference type="SAM" id="SignalP"/>
    </source>
</evidence>
<dbReference type="PANTHER" id="PTHR40088">
    <property type="entry name" value="PECTATE LYASE (EUROFUNG)"/>
    <property type="match status" value="1"/>
</dbReference>
<feature type="domain" description="Pel9A-like right handed beta-helix region" evidence="11">
    <location>
        <begin position="21"/>
        <end position="371"/>
    </location>
</feature>
<evidence type="ECO:0000256" key="1">
    <source>
        <dbReference type="ARBA" id="ARBA00001913"/>
    </source>
</evidence>
<organism evidence="12 13">
    <name type="scientific">Sphingobacterium corticibacterium</name>
    <dbReference type="NCBI Taxonomy" id="2484746"/>
    <lineage>
        <taxon>Bacteria</taxon>
        <taxon>Pseudomonadati</taxon>
        <taxon>Bacteroidota</taxon>
        <taxon>Sphingobacteriia</taxon>
        <taxon>Sphingobacteriales</taxon>
        <taxon>Sphingobacteriaceae</taxon>
        <taxon>Sphingobacterium</taxon>
    </lineage>
</organism>
<dbReference type="AlphaFoldDB" id="A0A4V2DC01"/>
<dbReference type="Pfam" id="PF22842">
    <property type="entry name" value="Pel9A-like_beta_helix"/>
    <property type="match status" value="1"/>
</dbReference>
<keyword evidence="4" id="KW-0479">Metal-binding</keyword>
<evidence type="ECO:0000313" key="13">
    <source>
        <dbReference type="Proteomes" id="UP000292855"/>
    </source>
</evidence>
<keyword evidence="13" id="KW-1185">Reference proteome</keyword>
<dbReference type="InterPro" id="IPR052052">
    <property type="entry name" value="Polysaccharide_Lyase_9"/>
</dbReference>
<dbReference type="PANTHER" id="PTHR40088:SF1">
    <property type="entry name" value="PECTATE LYASE PEL9"/>
    <property type="match status" value="1"/>
</dbReference>
<dbReference type="Gene3D" id="2.160.20.10">
    <property type="entry name" value="Single-stranded right-handed beta-helix, Pectin lyase-like"/>
    <property type="match status" value="1"/>
</dbReference>
<sequence length="514" mass="56822">MKKNILFILIMLCTIGFSVSAHTYYIAVDGDDNNAGTKGEPFATLNKAQSLVQSGDTVYFRGGTYRIKPEQIMTPTSGSVWAHVFDMSKSGASENQRIHYYGYEGERPIFDMSDVKPADRRVVVFYVSGSNLHFKNFEVIGTQVTIVGHTQSECFRNDGGNNNIYENLAMHDGMAIGFYLVRGSNNLVLNCDAYNNWDYVSDGGRGGNVDGFGGHPTNTTSTGNVFRGCRAWWNSDDGFDLISAYAAYTIENCWAFYNGYKPGTFETAGDGTGIKAGGYGMGENADAPSAIPMHVVRNNIAFQNRNQGLYANHHLGGILWENNTGYRNPSNFNMLTRKSREEAVDVDGYGHIIRHNLSYSPRTAGQHMVNVNQELSQISNNSFLPVNMEVTADDFMSLDETQLLWPRQADGSLPDIDFLKLKTSSAFYAAGMGYFYTPLGSVTSYEWIEEPTIVIEHNVARIVGNGAGRFNSFFVNGTRVPFNTGRVNLTVYEGEVDLRAVTASGDVIRLKITK</sequence>
<evidence type="ECO:0000256" key="7">
    <source>
        <dbReference type="ARBA" id="ARBA00023239"/>
    </source>
</evidence>
<comment type="similarity">
    <text evidence="8">Belongs to the polysaccharide lyase 9 family.</text>
</comment>
<accession>A0A4V2DC01</accession>
<dbReference type="Proteomes" id="UP000292855">
    <property type="component" value="Unassembled WGS sequence"/>
</dbReference>
<dbReference type="GO" id="GO:0016837">
    <property type="term" value="F:carbon-oxygen lyase activity, acting on polysaccharides"/>
    <property type="evidence" value="ECO:0007669"/>
    <property type="project" value="TreeGrafter"/>
</dbReference>
<dbReference type="InterPro" id="IPR011050">
    <property type="entry name" value="Pectin_lyase_fold/virulence"/>
</dbReference>
<comment type="cofactor">
    <cofactor evidence="1">
        <name>Ca(2+)</name>
        <dbReference type="ChEBI" id="CHEBI:29108"/>
    </cofactor>
</comment>
<evidence type="ECO:0000259" key="11">
    <source>
        <dbReference type="Pfam" id="PF22842"/>
    </source>
</evidence>
<evidence type="ECO:0000256" key="2">
    <source>
        <dbReference type="ARBA" id="ARBA00004613"/>
    </source>
</evidence>
<keyword evidence="5 9" id="KW-0732">Signal</keyword>
<dbReference type="InterPro" id="IPR032153">
    <property type="entry name" value="BT_4170-like_C"/>
</dbReference>
<feature type="chain" id="PRO_5020714418" evidence="9">
    <location>
        <begin position="22"/>
        <end position="514"/>
    </location>
</feature>
<gene>
    <name evidence="12" type="ORF">EWE74_11475</name>
</gene>
<reference evidence="12 13" key="1">
    <citation type="submission" date="2019-02" db="EMBL/GenBank/DDBJ databases">
        <authorList>
            <person name="Li Y."/>
        </authorList>
    </citation>
    <scope>NUCLEOTIDE SEQUENCE [LARGE SCALE GENOMIC DNA]</scope>
    <source>
        <strain evidence="12 13">30C10-4-7</strain>
    </source>
</reference>
<evidence type="ECO:0000313" key="12">
    <source>
        <dbReference type="EMBL" id="RZF59768.1"/>
    </source>
</evidence>
<protein>
    <submittedName>
        <fullName evidence="12">Pectate lyase</fullName>
    </submittedName>
</protein>
<evidence type="ECO:0000256" key="6">
    <source>
        <dbReference type="ARBA" id="ARBA00022837"/>
    </source>
</evidence>
<evidence type="ECO:0000256" key="4">
    <source>
        <dbReference type="ARBA" id="ARBA00022723"/>
    </source>
</evidence>
<dbReference type="SUPFAM" id="SSF51126">
    <property type="entry name" value="Pectin lyase-like"/>
    <property type="match status" value="1"/>
</dbReference>
<evidence type="ECO:0000256" key="5">
    <source>
        <dbReference type="ARBA" id="ARBA00022729"/>
    </source>
</evidence>
<dbReference type="EMBL" id="SGIT01000002">
    <property type="protein sequence ID" value="RZF59768.1"/>
    <property type="molecule type" value="Genomic_DNA"/>
</dbReference>
<dbReference type="OrthoDB" id="8660908at2"/>
<proteinExistence type="inferred from homology"/>
<dbReference type="GO" id="GO:0046872">
    <property type="term" value="F:metal ion binding"/>
    <property type="evidence" value="ECO:0007669"/>
    <property type="project" value="UniProtKB-KW"/>
</dbReference>
<feature type="domain" description="BT-4170-like C-terminal" evidence="10">
    <location>
        <begin position="374"/>
        <end position="502"/>
    </location>
</feature>
<evidence type="ECO:0000256" key="8">
    <source>
        <dbReference type="ARBA" id="ARBA00038263"/>
    </source>
</evidence>
<dbReference type="RefSeq" id="WP_130141687.1">
    <property type="nucleotide sequence ID" value="NZ_SGIT01000002.1"/>
</dbReference>
<dbReference type="InterPro" id="IPR053868">
    <property type="entry name" value="Pel9A-like_beta_helix"/>
</dbReference>
<evidence type="ECO:0000256" key="3">
    <source>
        <dbReference type="ARBA" id="ARBA00022525"/>
    </source>
</evidence>
<feature type="signal peptide" evidence="9">
    <location>
        <begin position="1"/>
        <end position="21"/>
    </location>
</feature>
<keyword evidence="7 12" id="KW-0456">Lyase</keyword>
<evidence type="ECO:0000259" key="10">
    <source>
        <dbReference type="Pfam" id="PF16380"/>
    </source>
</evidence>